<dbReference type="RefSeq" id="WP_156523073.1">
    <property type="nucleotide sequence ID" value="NZ_FKBS01000014.1"/>
</dbReference>
<dbReference type="EMBL" id="FKBS01000014">
    <property type="protein sequence ID" value="SAI34594.1"/>
    <property type="molecule type" value="Genomic_DNA"/>
</dbReference>
<dbReference type="Proteomes" id="UP000077037">
    <property type="component" value="Unassembled WGS sequence"/>
</dbReference>
<proteinExistence type="predicted"/>
<evidence type="ECO:0000313" key="1">
    <source>
        <dbReference type="EMBL" id="SAI34594.1"/>
    </source>
</evidence>
<organism evidence="1 2">
    <name type="scientific">Bordetella ansorpii</name>
    <dbReference type="NCBI Taxonomy" id="288768"/>
    <lineage>
        <taxon>Bacteria</taxon>
        <taxon>Pseudomonadati</taxon>
        <taxon>Pseudomonadota</taxon>
        <taxon>Betaproteobacteria</taxon>
        <taxon>Burkholderiales</taxon>
        <taxon>Alcaligenaceae</taxon>
        <taxon>Bordetella</taxon>
    </lineage>
</organism>
<name>A0A157PMN4_9BORD</name>
<reference evidence="1 2" key="1">
    <citation type="submission" date="2016-03" db="EMBL/GenBank/DDBJ databases">
        <authorList>
            <consortium name="Pathogen Informatics"/>
        </authorList>
    </citation>
    <scope>NUCLEOTIDE SEQUENCE [LARGE SCALE GENOMIC DNA]</scope>
    <source>
        <strain evidence="1 2">NCTC13364</strain>
    </source>
</reference>
<accession>A0A157PMN4</accession>
<protein>
    <submittedName>
        <fullName evidence="1">Uncharacterized protein</fullName>
    </submittedName>
</protein>
<sequence>MSDVPGNQGKDDPSMADFAAWGASQDALFHFLAARAGAKNAMYGEAGLSWREAR</sequence>
<gene>
    <name evidence="1" type="ORF">SAMEA1982600_02825</name>
</gene>
<dbReference type="AlphaFoldDB" id="A0A157PMN4"/>
<evidence type="ECO:0000313" key="2">
    <source>
        <dbReference type="Proteomes" id="UP000077037"/>
    </source>
</evidence>